<reference evidence="6 7" key="1">
    <citation type="submission" date="2016-10" db="EMBL/GenBank/DDBJ databases">
        <authorList>
            <person name="de Groot N.N."/>
        </authorList>
    </citation>
    <scope>NUCLEOTIDE SEQUENCE [LARGE SCALE GENOMIC DNA]</scope>
    <source>
        <strain evidence="6 7">MON 2.2</strain>
    </source>
</reference>
<feature type="transmembrane region" description="Helical" evidence="5">
    <location>
        <begin position="65"/>
        <end position="83"/>
    </location>
</feature>
<evidence type="ECO:0000256" key="2">
    <source>
        <dbReference type="ARBA" id="ARBA00022692"/>
    </source>
</evidence>
<keyword evidence="2 5" id="KW-0812">Transmembrane</keyword>
<evidence type="ECO:0000256" key="4">
    <source>
        <dbReference type="ARBA" id="ARBA00023136"/>
    </source>
</evidence>
<evidence type="ECO:0000256" key="3">
    <source>
        <dbReference type="ARBA" id="ARBA00022989"/>
    </source>
</evidence>
<dbReference type="RefSeq" id="WP_090590078.1">
    <property type="nucleotide sequence ID" value="NZ_LT629688.1"/>
</dbReference>
<keyword evidence="3 5" id="KW-1133">Transmembrane helix</keyword>
<gene>
    <name evidence="6" type="ORF">SAMN04489747_0372</name>
</gene>
<evidence type="ECO:0008006" key="8">
    <source>
        <dbReference type="Google" id="ProtNLM"/>
    </source>
</evidence>
<name>A0A1G6SPP3_9ACTN</name>
<dbReference type="OrthoDB" id="9808930at2"/>
<protein>
    <recommendedName>
        <fullName evidence="8">DUF4870 domain-containing protein</fullName>
    </recommendedName>
</protein>
<dbReference type="Proteomes" id="UP000198546">
    <property type="component" value="Chromosome i"/>
</dbReference>
<feature type="transmembrane region" description="Helical" evidence="5">
    <location>
        <begin position="89"/>
        <end position="107"/>
    </location>
</feature>
<evidence type="ECO:0000313" key="6">
    <source>
        <dbReference type="EMBL" id="SDD18106.1"/>
    </source>
</evidence>
<evidence type="ECO:0000256" key="5">
    <source>
        <dbReference type="SAM" id="Phobius"/>
    </source>
</evidence>
<sequence length="125" mass="13693">MSSYQSTVQGDERTLAVAAHLSAIVAMVVSAGWLSFVGPLVVWLLFRDRSAFVRRSAAGSFNFNLWAWVISVIAWVCAFTVVLLPLAVVLWVVAGLMTVICHVLGAVRASRGVLYTYPVQLRVLR</sequence>
<organism evidence="6 7">
    <name type="scientific">Auraticoccus monumenti</name>
    <dbReference type="NCBI Taxonomy" id="675864"/>
    <lineage>
        <taxon>Bacteria</taxon>
        <taxon>Bacillati</taxon>
        <taxon>Actinomycetota</taxon>
        <taxon>Actinomycetes</taxon>
        <taxon>Propionibacteriales</taxon>
        <taxon>Propionibacteriaceae</taxon>
        <taxon>Auraticoccus</taxon>
    </lineage>
</organism>
<keyword evidence="4 5" id="KW-0472">Membrane</keyword>
<keyword evidence="7" id="KW-1185">Reference proteome</keyword>
<evidence type="ECO:0000256" key="1">
    <source>
        <dbReference type="ARBA" id="ARBA00004141"/>
    </source>
</evidence>
<dbReference type="EMBL" id="LT629688">
    <property type="protein sequence ID" value="SDD18106.1"/>
    <property type="molecule type" value="Genomic_DNA"/>
</dbReference>
<feature type="transmembrane region" description="Helical" evidence="5">
    <location>
        <begin position="20"/>
        <end position="45"/>
    </location>
</feature>
<dbReference type="InterPro" id="IPR019109">
    <property type="entry name" value="MamF_MmsF"/>
</dbReference>
<proteinExistence type="predicted"/>
<dbReference type="AlphaFoldDB" id="A0A1G6SPP3"/>
<dbReference type="Pfam" id="PF09685">
    <property type="entry name" value="MamF_MmsF"/>
    <property type="match status" value="1"/>
</dbReference>
<comment type="subcellular location">
    <subcellularLocation>
        <location evidence="1">Membrane</location>
        <topology evidence="1">Multi-pass membrane protein</topology>
    </subcellularLocation>
</comment>
<evidence type="ECO:0000313" key="7">
    <source>
        <dbReference type="Proteomes" id="UP000198546"/>
    </source>
</evidence>
<accession>A0A1G6SPP3</accession>